<organism evidence="2">
    <name type="scientific">Thermodesulfobium narugense</name>
    <dbReference type="NCBI Taxonomy" id="184064"/>
    <lineage>
        <taxon>Bacteria</taxon>
        <taxon>Pseudomonadati</taxon>
        <taxon>Thermodesulfobiota</taxon>
        <taxon>Thermodesulfobiia</taxon>
        <taxon>Thermodesulfobiales</taxon>
        <taxon>Thermodesulfobiaceae</taxon>
        <taxon>Thermodesulfobium</taxon>
    </lineage>
</organism>
<dbReference type="NCBIfam" id="TIGR02710">
    <property type="entry name" value="TIGR02710 family CRISPR-associated CARF protein"/>
    <property type="match status" value="1"/>
</dbReference>
<dbReference type="EMBL" id="DRUY01000187">
    <property type="protein sequence ID" value="HHI66014.1"/>
    <property type="molecule type" value="Genomic_DNA"/>
</dbReference>
<dbReference type="Gene3D" id="3.40.50.10770">
    <property type="entry name" value="Hypothetical protein VC1899 like domain (Restriction endonuclease-like)"/>
    <property type="match status" value="1"/>
</dbReference>
<comment type="caution">
    <text evidence="2">The sequence shown here is derived from an EMBL/GenBank/DDBJ whole genome shotgun (WGS) entry which is preliminary data.</text>
</comment>
<reference evidence="2" key="1">
    <citation type="journal article" date="2020" name="mSystems">
        <title>Genome- and Community-Level Interaction Insights into Carbon Utilization and Element Cycling Functions of Hydrothermarchaeota in Hydrothermal Sediment.</title>
        <authorList>
            <person name="Zhou Z."/>
            <person name="Liu Y."/>
            <person name="Xu W."/>
            <person name="Pan J."/>
            <person name="Luo Z.H."/>
            <person name="Li M."/>
        </authorList>
    </citation>
    <scope>NUCLEOTIDE SEQUENCE [LARGE SCALE GENOMIC DNA]</scope>
    <source>
        <strain evidence="2">SpSt-1019</strain>
    </source>
</reference>
<gene>
    <name evidence="2" type="ORF">ENL70_05660</name>
</gene>
<protein>
    <submittedName>
        <fullName evidence="2">TIGR02710 family CRISPR-associated protein</fullName>
    </submittedName>
</protein>
<evidence type="ECO:0000313" key="2">
    <source>
        <dbReference type="EMBL" id="HHI66014.1"/>
    </source>
</evidence>
<name>A0A7C5PQV8_9BACT</name>
<dbReference type="InterPro" id="IPR011335">
    <property type="entry name" value="Restrct_endonuc-II-like"/>
</dbReference>
<accession>A0A7C5PQV8</accession>
<evidence type="ECO:0000259" key="1">
    <source>
        <dbReference type="Pfam" id="PF22205"/>
    </source>
</evidence>
<proteinExistence type="predicted"/>
<dbReference type="AlphaFoldDB" id="A0A7C5PQV8"/>
<dbReference type="InterPro" id="IPR054008">
    <property type="entry name" value="Csm6_6H"/>
</dbReference>
<sequence>MKRAKAMIITLGGTVEPVIKSIKSHKPKYICIIASQDSINQISFISKEIKKPITEIKKFIVDDHQSVEETFSKANEAYDWVSKFTDPNEVIVDFTPGTKAMSVGLFLAMSDKGVRFCYIGGKKRTKEGIGTVESGHEEIVEIKNPFETFQQDKINQFVEFFNSQLFAAADKVLEEIIKNTNKKTLFKAIREVNKGYYFWDLFHYKEAIKCFRPTVIERICEEKRFKDFCNAIENNRKFLEVLSISTKKFQNYSLELFADVYENAQRRARAGHFDDAVLRLYRLIEMIAQERLKTKYNQNSSNVNFDSLKMSEENRRKWKDTYGGKRGLGLNAIYDLLYDLNDELGITFQINRESFKKIQDYRNLSFLAHGIEPLDERKFGEIDGFIKEVFISEFKIGLIDERTLFPKIDKNIFIEVQ</sequence>
<dbReference type="InterPro" id="IPR014082">
    <property type="entry name" value="CRISPR-assoc_prot_Cas02710"/>
</dbReference>
<dbReference type="Pfam" id="PF22205">
    <property type="entry name" value="Csm6_6H"/>
    <property type="match status" value="1"/>
</dbReference>
<feature type="domain" description="Csm6 6H" evidence="1">
    <location>
        <begin position="151"/>
        <end position="239"/>
    </location>
</feature>
<dbReference type="Pfam" id="PF09670">
    <property type="entry name" value="Cas_Cas02710"/>
    <property type="match status" value="1"/>
</dbReference>
<dbReference type="SUPFAM" id="SSF52980">
    <property type="entry name" value="Restriction endonuclease-like"/>
    <property type="match status" value="1"/>
</dbReference>